<dbReference type="GO" id="GO:0003964">
    <property type="term" value="F:RNA-directed DNA polymerase activity"/>
    <property type="evidence" value="ECO:0007669"/>
    <property type="project" value="UniProtKB-KW"/>
</dbReference>
<feature type="compositionally biased region" description="Pro residues" evidence="1">
    <location>
        <begin position="66"/>
        <end position="79"/>
    </location>
</feature>
<dbReference type="InterPro" id="IPR000477">
    <property type="entry name" value="RT_dom"/>
</dbReference>
<dbReference type="STRING" id="5627.A0A1C7MJI5"/>
<dbReference type="AlphaFoldDB" id="A0A1C7MJI5"/>
<reference evidence="3 4" key="1">
    <citation type="submission" date="2016-03" db="EMBL/GenBank/DDBJ databases">
        <title>Whole genome sequencing of Grifola frondosa 9006-11.</title>
        <authorList>
            <person name="Min B."/>
            <person name="Park H."/>
            <person name="Kim J.-G."/>
            <person name="Cho H."/>
            <person name="Oh Y.-L."/>
            <person name="Kong W.-S."/>
            <person name="Choi I.-G."/>
        </authorList>
    </citation>
    <scope>NUCLEOTIDE SEQUENCE [LARGE SCALE GENOMIC DNA]</scope>
    <source>
        <strain evidence="3 4">9006-11</strain>
    </source>
</reference>
<feature type="domain" description="Reverse transcriptase" evidence="2">
    <location>
        <begin position="561"/>
        <end position="837"/>
    </location>
</feature>
<dbReference type="OMA" id="IELEWAV"/>
<keyword evidence="3" id="KW-0548">Nucleotidyltransferase</keyword>
<proteinExistence type="predicted"/>
<dbReference type="OrthoDB" id="2717295at2759"/>
<feature type="region of interest" description="Disordered" evidence="1">
    <location>
        <begin position="503"/>
        <end position="562"/>
    </location>
</feature>
<gene>
    <name evidence="3" type="ORF">A0H81_03487</name>
</gene>
<organism evidence="3 4">
    <name type="scientific">Grifola frondosa</name>
    <name type="common">Maitake</name>
    <name type="synonym">Polyporus frondosus</name>
    <dbReference type="NCBI Taxonomy" id="5627"/>
    <lineage>
        <taxon>Eukaryota</taxon>
        <taxon>Fungi</taxon>
        <taxon>Dikarya</taxon>
        <taxon>Basidiomycota</taxon>
        <taxon>Agaricomycotina</taxon>
        <taxon>Agaricomycetes</taxon>
        <taxon>Polyporales</taxon>
        <taxon>Grifolaceae</taxon>
        <taxon>Grifola</taxon>
    </lineage>
</organism>
<dbReference type="InterPro" id="IPR036691">
    <property type="entry name" value="Endo/exonu/phosph_ase_sf"/>
</dbReference>
<dbReference type="CDD" id="cd01650">
    <property type="entry name" value="RT_nLTR_like"/>
    <property type="match status" value="1"/>
</dbReference>
<keyword evidence="3" id="KW-0695">RNA-directed DNA polymerase</keyword>
<feature type="compositionally biased region" description="Polar residues" evidence="1">
    <location>
        <begin position="522"/>
        <end position="532"/>
    </location>
</feature>
<dbReference type="Gene3D" id="3.60.10.10">
    <property type="entry name" value="Endonuclease/exonuclease/phosphatase"/>
    <property type="match status" value="1"/>
</dbReference>
<feature type="compositionally biased region" description="Polar residues" evidence="1">
    <location>
        <begin position="544"/>
        <end position="560"/>
    </location>
</feature>
<dbReference type="Pfam" id="PF00078">
    <property type="entry name" value="RVT_1"/>
    <property type="match status" value="1"/>
</dbReference>
<evidence type="ECO:0000313" key="4">
    <source>
        <dbReference type="Proteomes" id="UP000092993"/>
    </source>
</evidence>
<dbReference type="Proteomes" id="UP000092993">
    <property type="component" value="Unassembled WGS sequence"/>
</dbReference>
<keyword evidence="4" id="KW-1185">Reference proteome</keyword>
<dbReference type="InterPro" id="IPR005135">
    <property type="entry name" value="Endo/exonuclease/phosphatase"/>
</dbReference>
<protein>
    <submittedName>
        <fullName evidence="3">Putative RNA-directed DNA polymerase from transposon X-element</fullName>
    </submittedName>
</protein>
<name>A0A1C7MJI5_GRIFR</name>
<evidence type="ECO:0000259" key="2">
    <source>
        <dbReference type="PROSITE" id="PS50878"/>
    </source>
</evidence>
<evidence type="ECO:0000256" key="1">
    <source>
        <dbReference type="SAM" id="MobiDB-lite"/>
    </source>
</evidence>
<evidence type="ECO:0000313" key="3">
    <source>
        <dbReference type="EMBL" id="OBZ77095.1"/>
    </source>
</evidence>
<dbReference type="PANTHER" id="PTHR33481:SF1">
    <property type="entry name" value="ENDONUCLEASE_EXONUCLEASE_PHOSPHATASE DOMAIN-CONTAINING PROTEIN-RELATED"/>
    <property type="match status" value="1"/>
</dbReference>
<dbReference type="PANTHER" id="PTHR33481">
    <property type="entry name" value="REVERSE TRANSCRIPTASE"/>
    <property type="match status" value="1"/>
</dbReference>
<accession>A0A1C7MJI5</accession>
<dbReference type="PROSITE" id="PS50878">
    <property type="entry name" value="RT_POL"/>
    <property type="match status" value="1"/>
</dbReference>
<feature type="region of interest" description="Disordered" evidence="1">
    <location>
        <begin position="1"/>
        <end position="83"/>
    </location>
</feature>
<dbReference type="SUPFAM" id="SSF56219">
    <property type="entry name" value="DNase I-like"/>
    <property type="match status" value="1"/>
</dbReference>
<keyword evidence="3" id="KW-0808">Transferase</keyword>
<comment type="caution">
    <text evidence="3">The sequence shown here is derived from an EMBL/GenBank/DDBJ whole genome shotgun (WGS) entry which is preliminary data.</text>
</comment>
<sequence>MSSPIKLDNTLGSTWEQVPEEAPRTCRPWTSPRPHPCKKTTHPTNETKRQTARPVKTSGLELRPIPQQPPPFPTSPMPERPNRPTRLRIWQQNLNKSLDAQLDLLHAADPDDYDLLLLQEPYLDHINLTRANHHWSVVYPTCHHDNAARTHSVILVSRKLSTGAWIPISIPSPDLTAITISTNSTPVHIFNAYIEGDKDRALHALSRATQHLTPETLEGRIIWAGDFNRHHPLWDSEANNHLFTTENLDRAQVLLNMVAELGLEMTLPQGIPTLEAARTKNLTRPDNVFCSDSITDAIISCNTVPELRPTKTDHMPIHTTVDLTIEAAKEPPRRNFRDVDWDEFQATLANKLAGRPMPEEIRTEDEFHATLAALMAALNCAVDRHVPFSKPVPFTKRWWTKELGAMRQKVQLLGHMAYKHRAVPFHPAQCEYRTAHNRYVDKIRAAKKEHWEAWLDDADKYMVWNVNKFIKGGPMDGGQLRVPPLKVDGARDRCTANDDKSKLLYDTFFPPPGPPQPRDRTTSTQSQHSSYVPSPACKSRRPSRSSSNTKPPGRTESPTKASFDLEIYPDEWKISKTVVLRKPDRPCYGVAKSYRPIALINCIAKILSACVTSVLVYEAEKTLATRGPSLRGRPGRTTTDSLQLITKTVKDAWRSGKVASILFLDIKAAFPSADPECLFHDMRMRGVPEQLTNWLCKKLRGRKTMLMFDDYASEPFEIHSGIDQGCPLSVILYQFYNSDLVSSARLKDGELAVGTMDDVAVIVTGKTFEDTHNKLSGFMTRRKGALTWSQTHNSEFSFDKLGLLNCSAKLKDLGPSLRMNDTVVKPSHHHKFLGVLLDHKLYFHEHVAYALAKGTTWVLQFRRLAKSRFGLTFGLVKRLHQQNPDPAYLS</sequence>
<dbReference type="Pfam" id="PF14529">
    <property type="entry name" value="Exo_endo_phos_2"/>
    <property type="match status" value="1"/>
</dbReference>
<dbReference type="EMBL" id="LUGG01000003">
    <property type="protein sequence ID" value="OBZ77095.1"/>
    <property type="molecule type" value="Genomic_DNA"/>
</dbReference>